<evidence type="ECO:0008006" key="3">
    <source>
        <dbReference type="Google" id="ProtNLM"/>
    </source>
</evidence>
<keyword evidence="2" id="KW-1185">Reference proteome</keyword>
<protein>
    <recommendedName>
        <fullName evidence="3">Testicular haploid expressed protein</fullName>
    </recommendedName>
</protein>
<dbReference type="EMBL" id="OW152828">
    <property type="protein sequence ID" value="CAH2044718.1"/>
    <property type="molecule type" value="Genomic_DNA"/>
</dbReference>
<accession>A0ABN8I434</accession>
<gene>
    <name evidence="1" type="ORF">IPOD504_LOCUS4754</name>
</gene>
<dbReference type="Proteomes" id="UP000837857">
    <property type="component" value="Chromosome 16"/>
</dbReference>
<proteinExistence type="predicted"/>
<evidence type="ECO:0000313" key="2">
    <source>
        <dbReference type="Proteomes" id="UP000837857"/>
    </source>
</evidence>
<evidence type="ECO:0000313" key="1">
    <source>
        <dbReference type="EMBL" id="CAH2044718.1"/>
    </source>
</evidence>
<organism evidence="1 2">
    <name type="scientific">Iphiclides podalirius</name>
    <name type="common">scarce swallowtail</name>
    <dbReference type="NCBI Taxonomy" id="110791"/>
    <lineage>
        <taxon>Eukaryota</taxon>
        <taxon>Metazoa</taxon>
        <taxon>Ecdysozoa</taxon>
        <taxon>Arthropoda</taxon>
        <taxon>Hexapoda</taxon>
        <taxon>Insecta</taxon>
        <taxon>Pterygota</taxon>
        <taxon>Neoptera</taxon>
        <taxon>Endopterygota</taxon>
        <taxon>Lepidoptera</taxon>
        <taxon>Glossata</taxon>
        <taxon>Ditrysia</taxon>
        <taxon>Papilionoidea</taxon>
        <taxon>Papilionidae</taxon>
        <taxon>Papilioninae</taxon>
        <taxon>Iphiclides</taxon>
    </lineage>
</organism>
<feature type="non-terminal residue" evidence="1">
    <location>
        <position position="283"/>
    </location>
</feature>
<name>A0ABN8I434_9NEOP</name>
<sequence>MADGLNTDTDPIDRSRDVGGASLGARYENICGAIISHPRPFVCPNARERCFDNGKQPRTSRPPRPRYFRNVARERISRSAADSANTDRRLDKGGCSREMWRAFAQSYRLINTVSSTVPEDVKQSLPSKYVNEQKCELVEQKCRGECHTQPRRWPIKKMLASDVLRQKYQSASACGASRAQWSRADVIISFHEQTPSVRSQIMADGRRPPESWRRPEIYRLLRRAVVPAQASAPQVWRLAKSYDNEAIAARPLSRTMAALIVPFVRPNRESRVRRVRRFIAAEF</sequence>
<reference evidence="1" key="1">
    <citation type="submission" date="2022-03" db="EMBL/GenBank/DDBJ databases">
        <authorList>
            <person name="Martin H S."/>
        </authorList>
    </citation>
    <scope>NUCLEOTIDE SEQUENCE</scope>
</reference>